<feature type="domain" description="Prolyl 4-hydroxylase alpha subunit Fe(2+) 2OG dioxygenase" evidence="1">
    <location>
        <begin position="124"/>
        <end position="223"/>
    </location>
</feature>
<dbReference type="HOGENOM" id="CLU_078769_1_0_5"/>
<dbReference type="eggNOG" id="COG3751">
    <property type="taxonomic scope" value="Bacteria"/>
</dbReference>
<gene>
    <name evidence="2" type="ORF">NX02_24190</name>
</gene>
<evidence type="ECO:0000313" key="2">
    <source>
        <dbReference type="EMBL" id="AHE56446.1"/>
    </source>
</evidence>
<organism evidence="2 3">
    <name type="scientific">Sphingomonas sanxanigenens DSM 19645 = NX02</name>
    <dbReference type="NCBI Taxonomy" id="1123269"/>
    <lineage>
        <taxon>Bacteria</taxon>
        <taxon>Pseudomonadati</taxon>
        <taxon>Pseudomonadota</taxon>
        <taxon>Alphaproteobacteria</taxon>
        <taxon>Sphingomonadales</taxon>
        <taxon>Sphingomonadaceae</taxon>
        <taxon>Sphingomonas</taxon>
    </lineage>
</organism>
<dbReference type="Gene3D" id="2.60.120.620">
    <property type="entry name" value="q2cbj1_9rhob like domain"/>
    <property type="match status" value="1"/>
</dbReference>
<dbReference type="KEGG" id="ssan:NX02_24190"/>
<proteinExistence type="predicted"/>
<dbReference type="STRING" id="1123269.NX02_24190"/>
<keyword evidence="3" id="KW-1185">Reference proteome</keyword>
<evidence type="ECO:0000259" key="1">
    <source>
        <dbReference type="Pfam" id="PF13640"/>
    </source>
</evidence>
<dbReference type="Pfam" id="PF13640">
    <property type="entry name" value="2OG-FeII_Oxy_3"/>
    <property type="match status" value="1"/>
</dbReference>
<dbReference type="OrthoDB" id="9783171at2"/>
<dbReference type="AlphaFoldDB" id="W0AH49"/>
<reference evidence="2 3" key="1">
    <citation type="submission" date="2013-07" db="EMBL/GenBank/DDBJ databases">
        <title>Completed genome of Sphingomonas sanxanigenens NX02.</title>
        <authorList>
            <person name="Ma T."/>
            <person name="Huang H."/>
            <person name="Wu M."/>
            <person name="Li X."/>
            <person name="Li G."/>
        </authorList>
    </citation>
    <scope>NUCLEOTIDE SEQUENCE [LARGE SCALE GENOMIC DNA]</scope>
    <source>
        <strain evidence="2 3">NX02</strain>
    </source>
</reference>
<accession>W0AH49</accession>
<evidence type="ECO:0000313" key="3">
    <source>
        <dbReference type="Proteomes" id="UP000018851"/>
    </source>
</evidence>
<protein>
    <recommendedName>
        <fullName evidence="1">Prolyl 4-hydroxylase alpha subunit Fe(2+) 2OG dioxygenase domain-containing protein</fullName>
    </recommendedName>
</protein>
<sequence>MSVLTLQESGGYVSFDEDQCKEAGQSLATRYREASPFPHIAIDDFVDAAVLRRLLAEFPGSDGRDYFDREQERLKFQYHPGSVEGALVKNLLAELNSEAFLSFLEEMTGIGGLIPDPYYLGGGLHETKRGGHLGVHADFNIHNRMKLVRRLNLLIYLNDDWSPDYGGELELWDRAMTKCEVKVAPLMARAVVFNTDLDSFHGHPDPLSCPPERSRRSIATYYYTATEEGIANLPNRTTVFRKRPGTAEKRDMKVAMRHFVADWTPPALRRAFSKKA</sequence>
<name>W0AH49_9SPHN</name>
<dbReference type="Proteomes" id="UP000018851">
    <property type="component" value="Chromosome"/>
</dbReference>
<dbReference type="PATRIC" id="fig|1123269.5.peg.4738"/>
<dbReference type="InterPro" id="IPR044862">
    <property type="entry name" value="Pro_4_hyd_alph_FE2OG_OXY"/>
</dbReference>
<dbReference type="EMBL" id="CP006644">
    <property type="protein sequence ID" value="AHE56446.1"/>
    <property type="molecule type" value="Genomic_DNA"/>
</dbReference>